<dbReference type="EMBL" id="LAQS01000009">
    <property type="protein sequence ID" value="KKZ74345.1"/>
    <property type="molecule type" value="Genomic_DNA"/>
</dbReference>
<reference evidence="1 2" key="1">
    <citation type="submission" date="2015-05" db="EMBL/GenBank/DDBJ databases">
        <title>Draft Genome assembly of Streptomyces showdoensis.</title>
        <authorList>
            <person name="Thapa K.K."/>
            <person name="Metsa-Ketela M."/>
        </authorList>
    </citation>
    <scope>NUCLEOTIDE SEQUENCE [LARGE SCALE GENOMIC DNA]</scope>
    <source>
        <strain evidence="1 2">ATCC 15227</strain>
    </source>
</reference>
<keyword evidence="2" id="KW-1185">Reference proteome</keyword>
<dbReference type="RefSeq" id="WP_046906877.1">
    <property type="nucleotide sequence ID" value="NZ_BAAAXG010000026.1"/>
</dbReference>
<accession>A0A2P2GTU8</accession>
<comment type="caution">
    <text evidence="1">The sequence shown here is derived from an EMBL/GenBank/DDBJ whole genome shotgun (WGS) entry which is preliminary data.</text>
</comment>
<proteinExistence type="predicted"/>
<name>A0A2P2GTU8_STREW</name>
<evidence type="ECO:0000313" key="2">
    <source>
        <dbReference type="Proteomes" id="UP000265325"/>
    </source>
</evidence>
<organism evidence="1 2">
    <name type="scientific">Streptomyces showdoensis</name>
    <dbReference type="NCBI Taxonomy" id="68268"/>
    <lineage>
        <taxon>Bacteria</taxon>
        <taxon>Bacillati</taxon>
        <taxon>Actinomycetota</taxon>
        <taxon>Actinomycetes</taxon>
        <taxon>Kitasatosporales</taxon>
        <taxon>Streptomycetaceae</taxon>
        <taxon>Streptomyces</taxon>
    </lineage>
</organism>
<dbReference type="Proteomes" id="UP000265325">
    <property type="component" value="Unassembled WGS sequence"/>
</dbReference>
<gene>
    <name evidence="1" type="ORF">VO63_07820</name>
</gene>
<dbReference type="OrthoDB" id="4219721at2"/>
<protein>
    <submittedName>
        <fullName evidence="1">Uncharacterized protein</fullName>
    </submittedName>
</protein>
<sequence>MNREQIMARYQQQIARIEGSQIYSSHAKQVMAAKAWKAAQGEMDTLRQDEVDAIRGRREQLQRKMFGRENTADAQTVIARRDANDRVAKLDNPRLATSQLRDAIRQGDRTMAQALAQRAATLNWTDVLETYADYQPDFRDHVNEYNELPDPDQASQWTISHGFAHVVPTPGILSNLSTTHIAGLAEQDLETA</sequence>
<evidence type="ECO:0000313" key="1">
    <source>
        <dbReference type="EMBL" id="KKZ74345.1"/>
    </source>
</evidence>
<dbReference type="AlphaFoldDB" id="A0A2P2GTU8"/>